<reference evidence="5" key="2">
    <citation type="submission" date="2017-05" db="UniProtKB">
        <authorList>
            <consortium name="EnsemblMetazoa"/>
        </authorList>
    </citation>
    <scope>IDENTIFICATION</scope>
</reference>
<name>A0A1X7VSW6_AMPQE</name>
<dbReference type="STRING" id="400682.A0A1X7VSW6"/>
<accession>A0A1X7VSW6</accession>
<evidence type="ECO:0000256" key="1">
    <source>
        <dbReference type="ARBA" id="ARBA00006562"/>
    </source>
</evidence>
<evidence type="ECO:0000256" key="2">
    <source>
        <dbReference type="RuleBase" id="RU367113"/>
    </source>
</evidence>
<dbReference type="GO" id="GO:0000956">
    <property type="term" value="P:nuclear-transcribed mRNA catabolic process"/>
    <property type="evidence" value="ECO:0007669"/>
    <property type="project" value="TreeGrafter"/>
</dbReference>
<feature type="domain" description="RAI1-like" evidence="4">
    <location>
        <begin position="59"/>
        <end position="428"/>
    </location>
</feature>
<keyword evidence="2" id="KW-0694">RNA-binding</keyword>
<dbReference type="KEGG" id="aqu:100640146"/>
<evidence type="ECO:0000313" key="5">
    <source>
        <dbReference type="EnsemblMetazoa" id="Aqu2.1.43466_001"/>
    </source>
</evidence>
<dbReference type="InParanoid" id="A0A1X7VSW6"/>
<dbReference type="GO" id="GO:0005634">
    <property type="term" value="C:nucleus"/>
    <property type="evidence" value="ECO:0007669"/>
    <property type="project" value="UniProtKB-SubCell"/>
</dbReference>
<dbReference type="GO" id="GO:0110155">
    <property type="term" value="P:NAD-cap decapping"/>
    <property type="evidence" value="ECO:0007669"/>
    <property type="project" value="TreeGrafter"/>
</dbReference>
<evidence type="ECO:0000259" key="4">
    <source>
        <dbReference type="Pfam" id="PF08652"/>
    </source>
</evidence>
<sequence>MAAKTKSILSDDSPSPKRSKLHTEGEAHQQQPKPLGKISDFVVSRLEDFYKPNPPFRLPVEIGSFSFDRKGDLTLDRSGLKYLTQPGKLGFDLKVGYDSFQPKLNQTPDLTVILNWISHNWNCFLPKMKGQSSLDGKPPEDLNGSAPIVQTANQSSVTTSFHSRPDNLLTDFICWRGLMTKLLCTPYNKSEPWKMIATRHNDTIYLRELETPEKAEKEANMSLAEKQMCYWGLKFEDYMTRKDPKVPPPSQQQDKSGTINPLEAFCCVVRTRLNTHSLVMVGEVDCIDPASREKVPQSYVELKTSRVIYTDRNKASFKRHKLMKWWAQSFLVGIPKIVCGFRDNEGIVQHIQQFKTVDIPRESQSDLSLWQGNVCLNFLDELLKWIKETVVKDDSQTLYLIEWNHPYTHISATCRSTTPDLFVLPDWYINKLSPPLVDPSSQSPSSVSSPM</sequence>
<dbReference type="PANTHER" id="PTHR12395:SF9">
    <property type="entry name" value="DECAPPING AND EXORIBONUCLEASE PROTEIN"/>
    <property type="match status" value="1"/>
</dbReference>
<dbReference type="Pfam" id="PF08652">
    <property type="entry name" value="RAI1"/>
    <property type="match status" value="1"/>
</dbReference>
<dbReference type="EC" id="3.6.1.-" evidence="2"/>
<dbReference type="GO" id="GO:0046872">
    <property type="term" value="F:metal ion binding"/>
    <property type="evidence" value="ECO:0007669"/>
    <property type="project" value="UniProtKB-KW"/>
</dbReference>
<evidence type="ECO:0000313" key="6">
    <source>
        <dbReference type="Proteomes" id="UP000007879"/>
    </source>
</evidence>
<dbReference type="PANTHER" id="PTHR12395">
    <property type="entry name" value="DOM-3 RELATED"/>
    <property type="match status" value="1"/>
</dbReference>
<protein>
    <recommendedName>
        <fullName evidence="2">Decapping nuclease</fullName>
        <ecNumber evidence="2">3.6.1.-</ecNumber>
    </recommendedName>
</protein>
<reference evidence="6" key="1">
    <citation type="journal article" date="2010" name="Nature">
        <title>The Amphimedon queenslandica genome and the evolution of animal complexity.</title>
        <authorList>
            <person name="Srivastava M."/>
            <person name="Simakov O."/>
            <person name="Chapman J."/>
            <person name="Fahey B."/>
            <person name="Gauthier M.E."/>
            <person name="Mitros T."/>
            <person name="Richards G.S."/>
            <person name="Conaco C."/>
            <person name="Dacre M."/>
            <person name="Hellsten U."/>
            <person name="Larroux C."/>
            <person name="Putnam N.H."/>
            <person name="Stanke M."/>
            <person name="Adamska M."/>
            <person name="Darling A."/>
            <person name="Degnan S.M."/>
            <person name="Oakley T.H."/>
            <person name="Plachetzki D.C."/>
            <person name="Zhai Y."/>
            <person name="Adamski M."/>
            <person name="Calcino A."/>
            <person name="Cummins S.F."/>
            <person name="Goodstein D.M."/>
            <person name="Harris C."/>
            <person name="Jackson D.J."/>
            <person name="Leys S.P."/>
            <person name="Shu S."/>
            <person name="Woodcroft B.J."/>
            <person name="Vervoort M."/>
            <person name="Kosik K.S."/>
            <person name="Manning G."/>
            <person name="Degnan B.M."/>
            <person name="Rokhsar D.S."/>
        </authorList>
    </citation>
    <scope>NUCLEOTIDE SEQUENCE [LARGE SCALE GENOMIC DNA]</scope>
</reference>
<dbReference type="EnsemblMetazoa" id="XM_011406687.2">
    <property type="protein sequence ID" value="XP_011404989.1"/>
    <property type="gene ID" value="LOC100640146"/>
</dbReference>
<keyword evidence="2" id="KW-0378">Hydrolase</keyword>
<dbReference type="InterPro" id="IPR039039">
    <property type="entry name" value="RAI1-like_fam"/>
</dbReference>
<dbReference type="GO" id="GO:0000166">
    <property type="term" value="F:nucleotide binding"/>
    <property type="evidence" value="ECO:0007669"/>
    <property type="project" value="UniProtKB-KW"/>
</dbReference>
<gene>
    <name evidence="5" type="primary">100640146</name>
</gene>
<dbReference type="Proteomes" id="UP000007879">
    <property type="component" value="Unassembled WGS sequence"/>
</dbReference>
<dbReference type="GO" id="GO:0004518">
    <property type="term" value="F:nuclease activity"/>
    <property type="evidence" value="ECO:0007669"/>
    <property type="project" value="UniProtKB-KW"/>
</dbReference>
<keyword evidence="2" id="KW-0539">Nucleus</keyword>
<dbReference type="GO" id="GO:0005829">
    <property type="term" value="C:cytosol"/>
    <property type="evidence" value="ECO:0007669"/>
    <property type="project" value="TreeGrafter"/>
</dbReference>
<keyword evidence="2" id="KW-0540">Nuclease</keyword>
<comment type="similarity">
    <text evidence="1 2">Belongs to the DXO/Dom3Z family.</text>
</comment>
<comment type="function">
    <text evidence="2">Decapping enzyme for NAD-capped RNAs: specifically hydrolyzes the nicotinamide adenine dinucleotide (NAD) cap from a subset of RNAs by removing the entire NAD moiety from the 5'-end of an NAD-capped RNA.</text>
</comment>
<proteinExistence type="inferred from homology"/>
<dbReference type="EnsemblMetazoa" id="Aqu2.1.43466_001">
    <property type="protein sequence ID" value="Aqu2.1.43466_001"/>
    <property type="gene ID" value="Aqu2.1.43466"/>
</dbReference>
<comment type="subcellular location">
    <subcellularLocation>
        <location evidence="2">Nucleus</location>
    </subcellularLocation>
</comment>
<keyword evidence="2" id="KW-0479">Metal-binding</keyword>
<evidence type="ECO:0000256" key="3">
    <source>
        <dbReference type="SAM" id="MobiDB-lite"/>
    </source>
</evidence>
<dbReference type="GO" id="GO:0003723">
    <property type="term" value="F:RNA binding"/>
    <property type="evidence" value="ECO:0007669"/>
    <property type="project" value="UniProtKB-KW"/>
</dbReference>
<organism evidence="5">
    <name type="scientific">Amphimedon queenslandica</name>
    <name type="common">Sponge</name>
    <dbReference type="NCBI Taxonomy" id="400682"/>
    <lineage>
        <taxon>Eukaryota</taxon>
        <taxon>Metazoa</taxon>
        <taxon>Porifera</taxon>
        <taxon>Demospongiae</taxon>
        <taxon>Heteroscleromorpha</taxon>
        <taxon>Haplosclerida</taxon>
        <taxon>Niphatidae</taxon>
        <taxon>Amphimedon</taxon>
    </lineage>
</organism>
<comment type="cofactor">
    <cofactor evidence="2">
        <name>a divalent metal cation</name>
        <dbReference type="ChEBI" id="CHEBI:60240"/>
    </cofactor>
</comment>
<keyword evidence="6" id="KW-1185">Reference proteome</keyword>
<dbReference type="AlphaFoldDB" id="A0A1X7VSW6"/>
<dbReference type="OrthoDB" id="5853397at2759"/>
<feature type="region of interest" description="Disordered" evidence="3">
    <location>
        <begin position="1"/>
        <end position="34"/>
    </location>
</feature>
<dbReference type="InterPro" id="IPR013961">
    <property type="entry name" value="RAI1"/>
</dbReference>
<dbReference type="GO" id="GO:0034353">
    <property type="term" value="F:mRNA 5'-diphosphatase activity"/>
    <property type="evidence" value="ECO:0007669"/>
    <property type="project" value="TreeGrafter"/>
</dbReference>
<dbReference type="eggNOG" id="KOG1982">
    <property type="taxonomic scope" value="Eukaryota"/>
</dbReference>
<keyword evidence="2" id="KW-0547">Nucleotide-binding</keyword>